<dbReference type="InterPro" id="IPR029030">
    <property type="entry name" value="Caspase-like_dom_sf"/>
</dbReference>
<evidence type="ECO:0000256" key="1">
    <source>
        <dbReference type="SAM" id="SignalP"/>
    </source>
</evidence>
<dbReference type="Pfam" id="PF01364">
    <property type="entry name" value="Peptidase_C25"/>
    <property type="match status" value="1"/>
</dbReference>
<protein>
    <submittedName>
        <fullName evidence="3">Peptidase family C25</fullName>
    </submittedName>
</protein>
<dbReference type="RefSeq" id="WP_019597325.1">
    <property type="nucleotide sequence ID" value="NZ_FNQC01000003.1"/>
</dbReference>
<dbReference type="SUPFAM" id="SSF52129">
    <property type="entry name" value="Caspase-like"/>
    <property type="match status" value="1"/>
</dbReference>
<comment type="caution">
    <text evidence="3">The sequence shown here is derived from an EMBL/GenBank/DDBJ whole genome shotgun (WGS) entry which is preliminary data.</text>
</comment>
<organism evidence="3 4">
    <name type="scientific">Rhodonellum ikkaensis</name>
    <dbReference type="NCBI Taxonomy" id="336829"/>
    <lineage>
        <taxon>Bacteria</taxon>
        <taxon>Pseudomonadati</taxon>
        <taxon>Bacteroidota</taxon>
        <taxon>Cytophagia</taxon>
        <taxon>Cytophagales</taxon>
        <taxon>Cytophagaceae</taxon>
        <taxon>Rhodonellum</taxon>
    </lineage>
</organism>
<dbReference type="InterPro" id="IPR001769">
    <property type="entry name" value="Gingipain"/>
</dbReference>
<evidence type="ECO:0000313" key="4">
    <source>
        <dbReference type="Proteomes" id="UP000199663"/>
    </source>
</evidence>
<sequence>MNKKFTLVLFYFISTCFGFAQESWINFDQAYYKIPTAHDGIHRISFTTLSASGIDPNTFDPRNVRVYHRGEEISVAISGEQDGRFDMGDFIEFFGKRNDGTLDAKLYSNPSYVGNVLYNTHNDSTAFFLTITPGVLGKRMANGANPVLNLPTPESYQTEYLRVFSDQYNLSWSYSPGTRLAEFEEGQGWMSTPIVKGAPRNIILGDLGNIAQSGNAKLEIGITGFSANPHLTVVSVGQNSGSLRELGRLEFKNFEAINTEFSFTSNDFNSDGSLTLQVASMGPGPTDNVGMAYFRITYPKKVTSGDFKQETFILGPGDQVMEVDGVLANYAAFEISNPLDPKVIPLIKEADKLKFRAGMPTQMSKIWVENRLNVTEINVMRKVMFRNVLRQPADFIILAHKSLRRPTASYSDPVIAYAAHRASSEGGGYDTLVVNIDELYDQFTFGEKSPLAIYEFLRKYYPVHKPEYLLLMGRSMGMFSTAREGAVNYFYRKKPSIFSFQDLIPPAGYPYSDNNFSIGLDPENPFVAAIPLGRIPARTPDQVASYLEKVKEKDALGATEPWQKEIVHLSGGVSAFELTRYFNFLNGFKTIAEAPFMGANVTTYRKRSNSTIELIDISGDVNRGTSLITFFGHGAPSIIDLEIGFASDPTMGYNNRGKYPMLLLNGCDAGNAFGNAYTFGEDWVLTPSKGATNFLAHANVGVDVYLRRYSESIYAKAFSDSSMIYQPIGMVKKEAEKLFFLRYGTSPLNRGHTEQLVMLGDPAVRLFPANKADYSLKDDEVTLGSYAGEAFNALSDSLRLTFVVRNLGRADMDSVDFRINRRLPDGTSIQFDPKLIGPVLRKDTIEFVVPNRGLAAFGENIFTIEINRSRAVEEMTYVNNVITITRFIPLSGTINLLPTSFGIVNEKEIELFSQIPGKSVEERNLILQIDTDADFSSSRRRENRLTTANLARWKVNLFQNVAEKDSVTFYWRSRFLEPKAEESQDWTVSSFTYIKNGPEGWIQREKPELETNQLDNLEIDPVKREWKYKDTKLNIGVFTFGTQADSLTFRNTQFFLNEVPYILDNVNNANSRLCPNGSLGLVAFDQKSLTPYLVISVPGFDILDGRSCGRVPQVIQSVRNANITGPGQTMLLDYVNGLKTGDFVVIFSVGNVNFSDWPDAAFEKLKEVGANEATLRNLKTGDPYVLFGKKGMKPGEAMEIVSKQNIALETNEQVIEFSTEMNGYFTSGSILTPRIGPSSEWKSFFNNVKNRDWFNEEFAYFDVLGVRGNGEEQVLLSNIQESQLDLTMISTELYPFLRLRYSMEDTLSTAPALLDKWQVNYTGVPEGVLVLKNKEKEIQLQEGQEAILNFEFINISKFDFQDSITVEWEFNNTTQRKIEKFSKKIPAIKSGGSHAFSIDFNSIGRAGLVKVEVFANPRIFMEQTFRNNFIDLGAFFVVTPDNSTAILDVNFDGVYIMDGDIVSPTVLIHALLKNENTLVLKRDTVGMELYLKRICENCQFERMNFSNPKISWSPATENNSFEVELHPGPLEDGMYTFRVVTADLGVDKPYEINFEVINEATITNFYPYPNPFSTSVRFVFTVTGSEVPDQIKIQIMTVTGRVIREILQDELGMVRIGNNISEYAWDGKDEFGDQLANGVYIYRVLVRKDGQFMEPRATAGDKGFKQGYGKMYLLR</sequence>
<dbReference type="Proteomes" id="UP000199663">
    <property type="component" value="Unassembled WGS sequence"/>
</dbReference>
<gene>
    <name evidence="3" type="ORF">SAMN05444412_103363</name>
</gene>
<evidence type="ECO:0000259" key="2">
    <source>
        <dbReference type="Pfam" id="PF01364"/>
    </source>
</evidence>
<feature type="chain" id="PRO_5047515976" evidence="1">
    <location>
        <begin position="21"/>
        <end position="1675"/>
    </location>
</feature>
<dbReference type="Gene3D" id="2.60.40.4070">
    <property type="match status" value="1"/>
</dbReference>
<name>A0A1H3NQE6_9BACT</name>
<feature type="signal peptide" evidence="1">
    <location>
        <begin position="1"/>
        <end position="20"/>
    </location>
</feature>
<keyword evidence="1" id="KW-0732">Signal</keyword>
<keyword evidence="4" id="KW-1185">Reference proteome</keyword>
<dbReference type="Gene3D" id="3.40.50.1460">
    <property type="match status" value="1"/>
</dbReference>
<dbReference type="EMBL" id="FNQC01000003">
    <property type="protein sequence ID" value="SDY90993.1"/>
    <property type="molecule type" value="Genomic_DNA"/>
</dbReference>
<reference evidence="3 4" key="1">
    <citation type="submission" date="2016-10" db="EMBL/GenBank/DDBJ databases">
        <authorList>
            <person name="Varghese N."/>
            <person name="Submissions S."/>
        </authorList>
    </citation>
    <scope>NUCLEOTIDE SEQUENCE [LARGE SCALE GENOMIC DNA]</scope>
    <source>
        <strain evidence="3 4">DSM 17997</strain>
    </source>
</reference>
<evidence type="ECO:0000313" key="3">
    <source>
        <dbReference type="EMBL" id="SDY90993.1"/>
    </source>
</evidence>
<feature type="domain" description="Gingipain" evidence="2">
    <location>
        <begin position="396"/>
        <end position="766"/>
    </location>
</feature>
<proteinExistence type="predicted"/>
<accession>A0A1H3NQE6</accession>